<accession>A0A699YZY8</accession>
<evidence type="ECO:0000313" key="3">
    <source>
        <dbReference type="EMBL" id="GFH14815.1"/>
    </source>
</evidence>
<gene>
    <name evidence="3" type="ORF">HaLaN_10936</name>
</gene>
<protein>
    <submittedName>
        <fullName evidence="3">Elongation factor 1-alpha</fullName>
    </submittedName>
</protein>
<keyword evidence="4" id="KW-1185">Reference proteome</keyword>
<keyword evidence="3" id="KW-0648">Protein biosynthesis</keyword>
<name>A0A699YZY8_HAELA</name>
<dbReference type="GO" id="GO:0003746">
    <property type="term" value="F:translation elongation factor activity"/>
    <property type="evidence" value="ECO:0007669"/>
    <property type="project" value="UniProtKB-KW"/>
</dbReference>
<keyword evidence="3" id="KW-0251">Elongation factor</keyword>
<dbReference type="InterPro" id="IPR027417">
    <property type="entry name" value="P-loop_NTPase"/>
</dbReference>
<organism evidence="3 4">
    <name type="scientific">Haematococcus lacustris</name>
    <name type="common">Green alga</name>
    <name type="synonym">Haematococcus pluvialis</name>
    <dbReference type="NCBI Taxonomy" id="44745"/>
    <lineage>
        <taxon>Eukaryota</taxon>
        <taxon>Viridiplantae</taxon>
        <taxon>Chlorophyta</taxon>
        <taxon>core chlorophytes</taxon>
        <taxon>Chlorophyceae</taxon>
        <taxon>CS clade</taxon>
        <taxon>Chlamydomonadales</taxon>
        <taxon>Haematococcaceae</taxon>
        <taxon>Haematococcus</taxon>
    </lineage>
</organism>
<sequence length="129" mass="13578">MICDGAMTLVFGSLAAVGLGVRQFVVALNKMDAVGHDEKQFRQQEAEVRKALRRAGLAEKAAAAVPVVPVAGGPGDNLADHSGHMTWYEKLQGPTLLQALDQCRSSQQPAQQPGPLATKLLLPVQVPGA</sequence>
<evidence type="ECO:0000256" key="2">
    <source>
        <dbReference type="ARBA" id="ARBA00023134"/>
    </source>
</evidence>
<proteinExistence type="predicted"/>
<dbReference type="PANTHER" id="PTHR23115">
    <property type="entry name" value="TRANSLATION FACTOR"/>
    <property type="match status" value="1"/>
</dbReference>
<dbReference type="AlphaFoldDB" id="A0A699YZY8"/>
<dbReference type="InterPro" id="IPR050100">
    <property type="entry name" value="TRAFAC_GTPase_members"/>
</dbReference>
<keyword evidence="1" id="KW-0547">Nucleotide-binding</keyword>
<keyword evidence="2" id="KW-0342">GTP-binding</keyword>
<evidence type="ECO:0000256" key="1">
    <source>
        <dbReference type="ARBA" id="ARBA00022741"/>
    </source>
</evidence>
<dbReference type="Proteomes" id="UP000485058">
    <property type="component" value="Unassembled WGS sequence"/>
</dbReference>
<evidence type="ECO:0000313" key="4">
    <source>
        <dbReference type="Proteomes" id="UP000485058"/>
    </source>
</evidence>
<dbReference type="Gene3D" id="3.40.50.300">
    <property type="entry name" value="P-loop containing nucleotide triphosphate hydrolases"/>
    <property type="match status" value="1"/>
</dbReference>
<dbReference type="EMBL" id="BLLF01000770">
    <property type="protein sequence ID" value="GFH14815.1"/>
    <property type="molecule type" value="Genomic_DNA"/>
</dbReference>
<dbReference type="GO" id="GO:0005525">
    <property type="term" value="F:GTP binding"/>
    <property type="evidence" value="ECO:0007669"/>
    <property type="project" value="UniProtKB-KW"/>
</dbReference>
<comment type="caution">
    <text evidence="3">The sequence shown here is derived from an EMBL/GenBank/DDBJ whole genome shotgun (WGS) entry which is preliminary data.</text>
</comment>
<dbReference type="SUPFAM" id="SSF52540">
    <property type="entry name" value="P-loop containing nucleoside triphosphate hydrolases"/>
    <property type="match status" value="1"/>
</dbReference>
<reference evidence="3 4" key="1">
    <citation type="submission" date="2020-02" db="EMBL/GenBank/DDBJ databases">
        <title>Draft genome sequence of Haematococcus lacustris strain NIES-144.</title>
        <authorList>
            <person name="Morimoto D."/>
            <person name="Nakagawa S."/>
            <person name="Yoshida T."/>
            <person name="Sawayama S."/>
        </authorList>
    </citation>
    <scope>NUCLEOTIDE SEQUENCE [LARGE SCALE GENOMIC DNA]</scope>
    <source>
        <strain evidence="3 4">NIES-144</strain>
    </source>
</reference>